<keyword evidence="1" id="KW-0472">Membrane</keyword>
<dbReference type="AlphaFoldDB" id="A0A6M1TWE4"/>
<evidence type="ECO:0000313" key="2">
    <source>
        <dbReference type="EMBL" id="NGQ92668.1"/>
    </source>
</evidence>
<evidence type="ECO:0000256" key="1">
    <source>
        <dbReference type="SAM" id="Phobius"/>
    </source>
</evidence>
<gene>
    <name evidence="2" type="ORF">G5V65_17380</name>
</gene>
<keyword evidence="1" id="KW-0812">Transmembrane</keyword>
<proteinExistence type="predicted"/>
<reference evidence="2 3" key="1">
    <citation type="submission" date="2020-02" db="EMBL/GenBank/DDBJ databases">
        <title>Rhodobacter translucens sp. nov., a novel bacterium isolated from activated sludge.</title>
        <authorList>
            <person name="Liu J."/>
        </authorList>
    </citation>
    <scope>NUCLEOTIDE SEQUENCE [LARGE SCALE GENOMIC DNA]</scope>
    <source>
        <strain evidence="2 3">HX-7-19</strain>
    </source>
</reference>
<keyword evidence="3" id="KW-1185">Reference proteome</keyword>
<feature type="transmembrane region" description="Helical" evidence="1">
    <location>
        <begin position="305"/>
        <end position="326"/>
    </location>
</feature>
<comment type="caution">
    <text evidence="2">The sequence shown here is derived from an EMBL/GenBank/DDBJ whole genome shotgun (WGS) entry which is preliminary data.</text>
</comment>
<organism evidence="2 3">
    <name type="scientific">Paragemmobacter kunshanensis</name>
    <dbReference type="NCBI Taxonomy" id="2583234"/>
    <lineage>
        <taxon>Bacteria</taxon>
        <taxon>Pseudomonadati</taxon>
        <taxon>Pseudomonadota</taxon>
        <taxon>Alphaproteobacteria</taxon>
        <taxon>Rhodobacterales</taxon>
        <taxon>Paracoccaceae</taxon>
        <taxon>Paragemmobacter</taxon>
    </lineage>
</organism>
<dbReference type="EMBL" id="JAALFE010000020">
    <property type="protein sequence ID" value="NGQ92668.1"/>
    <property type="molecule type" value="Genomic_DNA"/>
</dbReference>
<keyword evidence="1" id="KW-1133">Transmembrane helix</keyword>
<sequence length="331" mass="35263">MRRFLWLLEKLLALAGLLRRPRLLVALLAFLLVLAGAFVVYSLHQSGFVIHARTEVVRVLAIRSNPNDGWRVDGARVCEDPPFTATEPQPAPDCVTVLPKEPFFTPADGSAVTIRSLTPTRLEAVITPAAPGAGAVSRLRSYADGSGERSFGGTVRITWENSTLQAPLVFLGEAYIGFAPESGNPGMTLGGSAAGYMAARGGAPRFEVSRAEIVPGDVMSPEMPGPRSRIGQALCRGLVLVGFVSSESCEASGPMHGVILWPADGGGRGFEVVYAGPAQRIRVDRLGTRFELAPDWTSRIRNDPLLLVLSGAITLFLGFAGLFLALRKRGG</sequence>
<dbReference type="Proteomes" id="UP000474758">
    <property type="component" value="Unassembled WGS sequence"/>
</dbReference>
<accession>A0A6M1TWE4</accession>
<protein>
    <submittedName>
        <fullName evidence="2">Uncharacterized protein</fullName>
    </submittedName>
</protein>
<dbReference type="RefSeq" id="WP_165052564.1">
    <property type="nucleotide sequence ID" value="NZ_JAALFE010000020.1"/>
</dbReference>
<name>A0A6M1TWE4_9RHOB</name>
<evidence type="ECO:0000313" key="3">
    <source>
        <dbReference type="Proteomes" id="UP000474758"/>
    </source>
</evidence>